<comment type="caution">
    <text evidence="7">The sequence shown here is derived from an EMBL/GenBank/DDBJ whole genome shotgun (WGS) entry which is preliminary data.</text>
</comment>
<reference evidence="7" key="1">
    <citation type="submission" date="2021-02" db="EMBL/GenBank/DDBJ databases">
        <authorList>
            <person name="Nowell W R."/>
        </authorList>
    </citation>
    <scope>NUCLEOTIDE SEQUENCE</scope>
</reference>
<feature type="transmembrane region" description="Helical" evidence="6">
    <location>
        <begin position="77"/>
        <end position="101"/>
    </location>
</feature>
<dbReference type="Proteomes" id="UP000663868">
    <property type="component" value="Unassembled WGS sequence"/>
</dbReference>
<gene>
    <name evidence="7" type="ORF">IZO911_LOCUS9417</name>
    <name evidence="10" type="ORF">KXQ929_LOCUS26890</name>
    <name evidence="9" type="ORF">OKA104_LOCUS12100</name>
    <name evidence="8" type="ORF">VCS650_LOCUS10841</name>
</gene>
<dbReference type="InterPro" id="IPR007593">
    <property type="entry name" value="CD225/Dispanin_fam"/>
</dbReference>
<dbReference type="InterPro" id="IPR051517">
    <property type="entry name" value="IFITM_antiviral_protein"/>
</dbReference>
<evidence type="ECO:0000256" key="4">
    <source>
        <dbReference type="ARBA" id="ARBA00022989"/>
    </source>
</evidence>
<dbReference type="EMBL" id="CAJNOE010000066">
    <property type="protein sequence ID" value="CAF0847699.1"/>
    <property type="molecule type" value="Genomic_DNA"/>
</dbReference>
<dbReference type="Proteomes" id="UP000663860">
    <property type="component" value="Unassembled WGS sequence"/>
</dbReference>
<evidence type="ECO:0008006" key="12">
    <source>
        <dbReference type="Google" id="ProtNLM"/>
    </source>
</evidence>
<dbReference type="OrthoDB" id="6083617at2759"/>
<dbReference type="EMBL" id="CAJNON010000079">
    <property type="protein sequence ID" value="CAF0929471.1"/>
    <property type="molecule type" value="Genomic_DNA"/>
</dbReference>
<keyword evidence="5 6" id="KW-0472">Membrane</keyword>
<feature type="transmembrane region" description="Helical" evidence="6">
    <location>
        <begin position="121"/>
        <end position="148"/>
    </location>
</feature>
<evidence type="ECO:0000256" key="6">
    <source>
        <dbReference type="SAM" id="Phobius"/>
    </source>
</evidence>
<dbReference type="EMBL" id="CAJOBB010002485">
    <property type="protein sequence ID" value="CAF3973058.1"/>
    <property type="molecule type" value="Genomic_DNA"/>
</dbReference>
<keyword evidence="3 6" id="KW-0812">Transmembrane</keyword>
<evidence type="ECO:0000256" key="5">
    <source>
        <dbReference type="ARBA" id="ARBA00023136"/>
    </source>
</evidence>
<protein>
    <recommendedName>
        <fullName evidence="12">Interferon-induced transmembrane protein</fullName>
    </recommendedName>
</protein>
<evidence type="ECO:0000256" key="1">
    <source>
        <dbReference type="ARBA" id="ARBA00004370"/>
    </source>
</evidence>
<sequence length="160" mass="18084">MATSNLTVDYLSNDGNSAKVIYSEPPDYTVQSTEPINYSDTNTQVHQPQSTNNINSTFPSINLNRNIIQSTDKINSYIVWSVINIIFCSICLGCVALYYSIKTRDFKREGLMQDALNTSKVARNINIVTTIIGIFGWVILLILLIQFLDQMNSYTVKTFH</sequence>
<accession>A0A813W9U6</accession>
<evidence type="ECO:0000313" key="11">
    <source>
        <dbReference type="Proteomes" id="UP000663860"/>
    </source>
</evidence>
<dbReference type="Proteomes" id="UP000663881">
    <property type="component" value="Unassembled WGS sequence"/>
</dbReference>
<evidence type="ECO:0000256" key="2">
    <source>
        <dbReference type="ARBA" id="ARBA00006843"/>
    </source>
</evidence>
<organism evidence="7 11">
    <name type="scientific">Adineta steineri</name>
    <dbReference type="NCBI Taxonomy" id="433720"/>
    <lineage>
        <taxon>Eukaryota</taxon>
        <taxon>Metazoa</taxon>
        <taxon>Spiralia</taxon>
        <taxon>Gnathifera</taxon>
        <taxon>Rotifera</taxon>
        <taxon>Eurotatoria</taxon>
        <taxon>Bdelloidea</taxon>
        <taxon>Adinetida</taxon>
        <taxon>Adinetidae</taxon>
        <taxon>Adineta</taxon>
    </lineage>
</organism>
<dbReference type="EMBL" id="CAJOAY010000575">
    <property type="protein sequence ID" value="CAF3695231.1"/>
    <property type="molecule type" value="Genomic_DNA"/>
</dbReference>
<comment type="subcellular location">
    <subcellularLocation>
        <location evidence="1">Membrane</location>
    </subcellularLocation>
</comment>
<dbReference type="PANTHER" id="PTHR13999">
    <property type="entry name" value="INTERFERON INDUCIBLE TRANSMEMBRANE PROTEIN"/>
    <property type="match status" value="1"/>
</dbReference>
<dbReference type="Proteomes" id="UP000663891">
    <property type="component" value="Unassembled WGS sequence"/>
</dbReference>
<proteinExistence type="inferred from homology"/>
<dbReference type="PANTHER" id="PTHR13999:SF10">
    <property type="entry name" value="INTERFERON-INDUCED TRANSMEMBRANE PROTEIN 5"/>
    <property type="match status" value="1"/>
</dbReference>
<keyword evidence="4 6" id="KW-1133">Transmembrane helix</keyword>
<name>A0A813W9U6_9BILA</name>
<evidence type="ECO:0000313" key="8">
    <source>
        <dbReference type="EMBL" id="CAF0929471.1"/>
    </source>
</evidence>
<evidence type="ECO:0000313" key="7">
    <source>
        <dbReference type="EMBL" id="CAF0847699.1"/>
    </source>
</evidence>
<evidence type="ECO:0000313" key="9">
    <source>
        <dbReference type="EMBL" id="CAF3695231.1"/>
    </source>
</evidence>
<dbReference type="AlphaFoldDB" id="A0A813W9U6"/>
<evidence type="ECO:0000256" key="3">
    <source>
        <dbReference type="ARBA" id="ARBA00022692"/>
    </source>
</evidence>
<dbReference type="Pfam" id="PF04505">
    <property type="entry name" value="CD225"/>
    <property type="match status" value="1"/>
</dbReference>
<comment type="similarity">
    <text evidence="2">Belongs to the CD225/Dispanin family.</text>
</comment>
<evidence type="ECO:0000313" key="10">
    <source>
        <dbReference type="EMBL" id="CAF3973058.1"/>
    </source>
</evidence>
<dbReference type="GO" id="GO:0005886">
    <property type="term" value="C:plasma membrane"/>
    <property type="evidence" value="ECO:0007669"/>
    <property type="project" value="TreeGrafter"/>
</dbReference>